<dbReference type="Gene3D" id="3.10.129.10">
    <property type="entry name" value="Hotdog Thioesterase"/>
    <property type="match status" value="1"/>
</dbReference>
<gene>
    <name evidence="3" type="ORF">BOTBODRAFT_61344</name>
</gene>
<proteinExistence type="inferred from homology"/>
<sequence>MASFVSRAKSGTTPLLNTLSNLLAVLKSNGSQKSILPFVPRPLKWLFLLLLVLNTRSLPLAWHARVFVPLLNLRFKSIYFRRRGPTARLPWLTSVSPVGIDPFSLVTVIKTRAYIDDCDYNFHLNNASFAKNLDSARLKICMDGFTSFFTEGGWMGLGASHFSFVREIPMNSEYEMHIGIGGWGDKWISFVGYFVSYPKRGQKGKRQACVVEEVKMNGNAVLDVPSISVSSTPLSDNTPAPSSPSNESSSLPNMPFPGVAIIDPAAVVHCVSVSTYCFKIGRVTVPPRIALVTSGFGNPNKGRWERVQKMRKDNTIKDFLRGGWKTDEGNATGLWDLEECETRRVAGMHWLDKLGTSMHALKGQ</sequence>
<dbReference type="SUPFAM" id="SSF54637">
    <property type="entry name" value="Thioesterase/thiol ester dehydrase-isomerase"/>
    <property type="match status" value="1"/>
</dbReference>
<dbReference type="Proteomes" id="UP000027195">
    <property type="component" value="Unassembled WGS sequence"/>
</dbReference>
<evidence type="ECO:0008006" key="5">
    <source>
        <dbReference type="Google" id="ProtNLM"/>
    </source>
</evidence>
<feature type="compositionally biased region" description="Low complexity" evidence="2">
    <location>
        <begin position="237"/>
        <end position="250"/>
    </location>
</feature>
<comment type="similarity">
    <text evidence="1">Belongs to the lcsJ thioesterase family.</text>
</comment>
<dbReference type="Pfam" id="PF13279">
    <property type="entry name" value="4HBT_2"/>
    <property type="match status" value="1"/>
</dbReference>
<feature type="region of interest" description="Disordered" evidence="2">
    <location>
        <begin position="227"/>
        <end position="250"/>
    </location>
</feature>
<keyword evidence="4" id="KW-1185">Reference proteome</keyword>
<dbReference type="STRING" id="930990.A0A067N1G8"/>
<name>A0A067N1G8_BOTB1</name>
<dbReference type="InParanoid" id="A0A067N1G8"/>
<dbReference type="EMBL" id="KL198016">
    <property type="protein sequence ID" value="KDQ21709.1"/>
    <property type="molecule type" value="Genomic_DNA"/>
</dbReference>
<dbReference type="PANTHER" id="PTHR12475">
    <property type="match status" value="1"/>
</dbReference>
<feature type="compositionally biased region" description="Polar residues" evidence="2">
    <location>
        <begin position="227"/>
        <end position="236"/>
    </location>
</feature>
<reference evidence="4" key="1">
    <citation type="journal article" date="2014" name="Proc. Natl. Acad. Sci. U.S.A.">
        <title>Extensive sampling of basidiomycete genomes demonstrates inadequacy of the white-rot/brown-rot paradigm for wood decay fungi.</title>
        <authorList>
            <person name="Riley R."/>
            <person name="Salamov A.A."/>
            <person name="Brown D.W."/>
            <person name="Nagy L.G."/>
            <person name="Floudas D."/>
            <person name="Held B.W."/>
            <person name="Levasseur A."/>
            <person name="Lombard V."/>
            <person name="Morin E."/>
            <person name="Otillar R."/>
            <person name="Lindquist E.A."/>
            <person name="Sun H."/>
            <person name="LaButti K.M."/>
            <person name="Schmutz J."/>
            <person name="Jabbour D."/>
            <person name="Luo H."/>
            <person name="Baker S.E."/>
            <person name="Pisabarro A.G."/>
            <person name="Walton J.D."/>
            <person name="Blanchette R.A."/>
            <person name="Henrissat B."/>
            <person name="Martin F."/>
            <person name="Cullen D."/>
            <person name="Hibbett D.S."/>
            <person name="Grigoriev I.V."/>
        </authorList>
    </citation>
    <scope>NUCLEOTIDE SEQUENCE [LARGE SCALE GENOMIC DNA]</scope>
    <source>
        <strain evidence="4">FD-172 SS1</strain>
    </source>
</reference>
<dbReference type="OrthoDB" id="265761at2759"/>
<dbReference type="InterPro" id="IPR029069">
    <property type="entry name" value="HotDog_dom_sf"/>
</dbReference>
<dbReference type="InterPro" id="IPR051490">
    <property type="entry name" value="THEM6_lcsJ_thioesterase"/>
</dbReference>
<dbReference type="AlphaFoldDB" id="A0A067N1G8"/>
<dbReference type="HOGENOM" id="CLU_043860_1_0_1"/>
<evidence type="ECO:0000256" key="2">
    <source>
        <dbReference type="SAM" id="MobiDB-lite"/>
    </source>
</evidence>
<dbReference type="PANTHER" id="PTHR12475:SF4">
    <property type="entry name" value="PROTEIN THEM6"/>
    <property type="match status" value="1"/>
</dbReference>
<protein>
    <recommendedName>
        <fullName evidence="5">Thioesterase domain-containing protein</fullName>
    </recommendedName>
</protein>
<organism evidence="3 4">
    <name type="scientific">Botryobasidium botryosum (strain FD-172 SS1)</name>
    <dbReference type="NCBI Taxonomy" id="930990"/>
    <lineage>
        <taxon>Eukaryota</taxon>
        <taxon>Fungi</taxon>
        <taxon>Dikarya</taxon>
        <taxon>Basidiomycota</taxon>
        <taxon>Agaricomycotina</taxon>
        <taxon>Agaricomycetes</taxon>
        <taxon>Cantharellales</taxon>
        <taxon>Botryobasidiaceae</taxon>
        <taxon>Botryobasidium</taxon>
    </lineage>
</organism>
<evidence type="ECO:0000256" key="1">
    <source>
        <dbReference type="ARBA" id="ARBA00038476"/>
    </source>
</evidence>
<accession>A0A067N1G8</accession>
<evidence type="ECO:0000313" key="3">
    <source>
        <dbReference type="EMBL" id="KDQ21709.1"/>
    </source>
</evidence>
<evidence type="ECO:0000313" key="4">
    <source>
        <dbReference type="Proteomes" id="UP000027195"/>
    </source>
</evidence>